<sequence length="3248" mass="339701">MGKKILSIVLSLCMVFAMMPIMALPTYADTVDTSGMTDFSYVEGQTYASGAVYRIGTKEALSALAEAVNDGHKTMKGVTFYLSADINLNEGIVLTFEADTGLMKVSDGTDTYWIGTGALGDWSGDNYTFNFSASTAGAFYLDDTSTTTTETVPFALSEWTPIGYYDDAGEVVHSFDGTFDGNGFTISGLYTHSEEKNQGLFGLTGYGADVTFKNIAVENGYVFGYSYVGGIVGRSYGGSMTDCYQTGSIIGTSEGNSYAGGLVGYSGDFDIAGSHHSGSVVGLGFYVGGLLSKSSINGIISDSYNTGKVSGVVAVGGIVGQSYKAMTLSNCYNTADVKGGGSHVGGISGYHYQGSIIENCYNTGNIKGTQYVGGIAGKNNPVSIIRESYNTGDVEGTMTEVGGIAGINTTSTITKCYNAGYVYSGDGNAGGITGNNTTTSEISNCYNVGLIVSYGDNAGGIAGSSDSTILNCYSAGSVRRSDVDGGIVGDYLGGTMSGNYYDIQMYTSIDPGYLPDGYGTALLTSDMTTGNAFSGWDESIWQFTTGTYPRLVGMADTDVAIVSAAPIFLRGVDTIDYESRSAVYTDFSVSMVNDVAWALDPDWSDGLSLDDSGHVTISDNGGDATLIATHGDYSKEVVLFDVIAYNISVSPRFYVFDPIEDGYETAPETSFVVTNTGAKATGDLNLTTLDDFFDYSVTTIPSIEKGESYTVALSPKIGLLPTDYETFLDISNENIDETYSVAIEITPIPVYSVAFNQTETYTFANKPVGYAEAPYFDFTLTNDGNQVTGPMTLALSGTNSDCFTLDRSSFLSMAVDGVSTIRVTPDVGLDTGTYTATIGISGDNIEPKSFDISFTVEALKTLQSITAPSDVTGVKAATEKSATALGLPETVTMVTDLGDVDVAVTWDVDSCDYDPAIMTEQTFAVSGTVALPEGVVNPDAVSLSTAINVTVDEISAKLSISTATFDRYTGSAGYRAILLNMTLSGYTFTGVYNGENELILNEDYDMLLAFAIHQSYLSTLPVGDTTLTFKFSGGKDQTLIISVVDTTPAVDIAVIEGVTPPVKNAVPVTTITETDQYTGTVTWSPDDNPFATATTYTATITLTPKTGFTLSGVTEDFFSVAGATSVTNEANSGIITALFPATKPLSSTISPNSDSFDLYSGSSNYSDISVALVLNENVLTGIYNGSTELIADTDYTVSGTTATILTSYLETLSEGDTNLTLKFSEGDDQVLTVSVSDTTPIPITITTIGGVTPPAKNAVPVTTITETDQFTGTVAWSPSDSPFAAETAYTATITLMPKGLYTLTGVGANAFSVAGATFVLNNVNSGVITAVFPATAIADSALNPKTATFDKYAGSVNNANISIAMTLNENTLSGIYNGASELIYGTDYSVTGSTVTIDKAYLSTLTTGSTPLTFKFNSGADQMLTVAVVDTTPIIDIAAIGGVTVPVKNGIPAAAITETAQYTGNISWSPNDNPFKADTVYTATITLTPKADYTLNGVTANFFTVAGASAVFNSADSGVITAMFPATALANSTINPIAANFDKYTGSADYTEINVNMTLNENTLSGIYNESAELVSGTDYSVSGSTVTLDKNYFASRANGNTTLTFKFSEGADQTLTIAVVDSTPLIDIAAIDGVTVPVKNGIPVATVTETAQYTGTVTWSPNDNPFKADTVYTATITLTPKTGYTLKGIAADFFTVTGATTVTNAADSGVITAMFPATALANSTINPIAANFDKYTGSVDYTDISVNMTLNENTLSGIYNESAELVLGIDYSVSGSTVTLDKNYFAARANGNTTLMFKFSEGADQTLTIAVADSTPTINIAAIDGVTMPVKNGIPVATIAETAQYTGTVTWSPSDDFFAPETAYMATITLSPKAGYTLSGVSANYFTVPGAAMAFNSANSGVITAMFPATALANSTLNKSTASFDRYSGSSDYVNISVAMTLNENTLSGIYNGASELIYGTDYSVTGSTVTIEKAYLATLPTGDVTLTFKFDSGADQTLTIAVADSTPTINIAAIDGVTVPVKNGIPVATVTETAQYTGTVTWSPSGDFFAPETAYTATITLTPKTGYTLNGVTANFFTVAGATTATNAADSGVITAVFPATALANSTINPATANFDQYAGSTDYADISVILTLNDNTLTGIYNGDAALASGTDYSIMGSTMTFDKNYLAALSTGNTVLTFKFDSGVDQTLTISVTDTTPVIDIAAINGITVPEKNAVPVTTINETAQYIGTVTWSPSDNLFTAGTSYTATIVLMPKAGYTLNGIPENFFTVAGATAAVNNANSGVITAIFPATAADTFGITLSCEDAYIFSAETAGYSAVSPLAVTVTNQGNQPTGDLVIALNGIGKDNFMLSKKTLSSLAVNGQNSFTVMPKDDLPVGLYAAVVTVSGDNVASKSFTVAFTVAELKTYGIALDQVGTYHFETQTVHYTSISPLSVSVTNEGNQPTGDLHLALSGADKEAFMLSSDDLSSILQNGQSGFTVSPKSDLQVGSYDATVTVSGDTVASKTFDIQFIVKEASVYSIKLNQMGVYTFPSQTVNYTTASSVSVTIDNDGNQATGQLHIALEGSDRDAFSLSTDRIDDIAKNGNALFKVKTKNDLPIGTYMATVAVTGDAVETQLFTVKFVVNEAMARGIGLSQMGTYAFDTQTVNYTTADALTVTVVNTGNLPSGDLTIGLDGSDADQFELSTARLDSIDVSGQKQFKIWPVSGLGAGFYTAEVTVAGEAIASQSFTIDFTVTEPAQTNKILLAVIPPDRITAVANGTGKTAEALGLPTQVILSTDAESVMSAVTWQVADSTYDETNTSPQTFTILGTVILPEDVVNPNQVSLNVSIEVSVDARRRPTSPTGNANTNTEPPASYEAPMTGDGTGNVAIKVNSTNAAAEIAADQGAMIAEGKSLVITMPTIEGVTGYAVGLKVADLSAETSGGSVTLNSEAGNITLPSNMFAGTDNEITGNAEIEIGNVDRNALSTEAQATIGDRPVISLSVAINGQRSDWRNENAKVGVSIPYTPTADELENPNGIVVWYVDGDNQLNCVTNGHYDAEAGMVVFETTHFSYYAVGYNSVDFKDVVKDDWYYDAVAFCAAREITSGTGDQLFSPDRVLTRGQFIVMLMNAYGIDADEVITSNFFDAGDTYYTGYLSAAKRLGIASGVGNNLFAPDQAISRQDMMTLLYHALNILNELPETATVASLAAFSDVDAISDYAREPMSTFVSAGIVSGHEGVLDPSGSATRAQIAQILYHLLDNPTQ</sequence>
<evidence type="ECO:0000259" key="8">
    <source>
        <dbReference type="PROSITE" id="PS51272"/>
    </source>
</evidence>
<feature type="region of interest" description="Disordered" evidence="6">
    <location>
        <begin position="2840"/>
        <end position="2864"/>
    </location>
</feature>
<evidence type="ECO:0000256" key="4">
    <source>
        <dbReference type="ARBA" id="ARBA00023277"/>
    </source>
</evidence>
<dbReference type="Pfam" id="PF03442">
    <property type="entry name" value="CBM_X2"/>
    <property type="match status" value="7"/>
</dbReference>
<comment type="caution">
    <text evidence="9">The sequence shown here is derived from an EMBL/GenBank/DDBJ whole genome shotgun (WGS) entry which is preliminary data.</text>
</comment>
<feature type="domain" description="SLH" evidence="8">
    <location>
        <begin position="3127"/>
        <end position="3186"/>
    </location>
</feature>
<evidence type="ECO:0000256" key="6">
    <source>
        <dbReference type="SAM" id="MobiDB-lite"/>
    </source>
</evidence>
<feature type="domain" description="SLH" evidence="8">
    <location>
        <begin position="3191"/>
        <end position="3248"/>
    </location>
</feature>
<keyword evidence="5" id="KW-0624">Polysaccharide degradation</keyword>
<gene>
    <name evidence="9" type="ORF">KHM83_00945</name>
</gene>
<dbReference type="InterPro" id="IPR001119">
    <property type="entry name" value="SLH_dom"/>
</dbReference>
<dbReference type="RefSeq" id="WP_213235018.1">
    <property type="nucleotide sequence ID" value="NZ_JAHBCL010000001.1"/>
</dbReference>
<dbReference type="SUPFAM" id="SSF81296">
    <property type="entry name" value="E set domains"/>
    <property type="match status" value="7"/>
</dbReference>
<name>A0ABS5PJD2_9FIRM</name>
<feature type="chain" id="PRO_5046744457" evidence="7">
    <location>
        <begin position="24"/>
        <end position="3248"/>
    </location>
</feature>
<dbReference type="EMBL" id="JAHBCL010000001">
    <property type="protein sequence ID" value="MBS7525235.1"/>
    <property type="molecule type" value="Genomic_DNA"/>
</dbReference>
<dbReference type="Pfam" id="PF07581">
    <property type="entry name" value="Glug"/>
    <property type="match status" value="2"/>
</dbReference>
<proteinExistence type="predicted"/>
<evidence type="ECO:0000313" key="10">
    <source>
        <dbReference type="Proteomes" id="UP000746471"/>
    </source>
</evidence>
<evidence type="ECO:0000256" key="3">
    <source>
        <dbReference type="ARBA" id="ARBA00023001"/>
    </source>
</evidence>
<dbReference type="Proteomes" id="UP000746471">
    <property type="component" value="Unassembled WGS sequence"/>
</dbReference>
<dbReference type="PROSITE" id="PS51272">
    <property type="entry name" value="SLH"/>
    <property type="match status" value="3"/>
</dbReference>
<protein>
    <submittedName>
        <fullName evidence="9">S-layer homology domain-containing protein</fullName>
    </submittedName>
</protein>
<feature type="domain" description="SLH" evidence="8">
    <location>
        <begin position="3063"/>
        <end position="3126"/>
    </location>
</feature>
<dbReference type="Gene3D" id="2.60.40.10">
    <property type="entry name" value="Immunoglobulins"/>
    <property type="match status" value="7"/>
</dbReference>
<dbReference type="InterPro" id="IPR005102">
    <property type="entry name" value="Carbo-bd_X2"/>
</dbReference>
<dbReference type="InterPro" id="IPR014756">
    <property type="entry name" value="Ig_E-set"/>
</dbReference>
<evidence type="ECO:0000256" key="5">
    <source>
        <dbReference type="ARBA" id="ARBA00023326"/>
    </source>
</evidence>
<feature type="compositionally biased region" description="Polar residues" evidence="6">
    <location>
        <begin position="2844"/>
        <end position="2856"/>
    </location>
</feature>
<feature type="signal peptide" evidence="7">
    <location>
        <begin position="1"/>
        <end position="23"/>
    </location>
</feature>
<organism evidence="9 10">
    <name type="scientific">Fusibacter paucivorans</name>
    <dbReference type="NCBI Taxonomy" id="76009"/>
    <lineage>
        <taxon>Bacteria</taxon>
        <taxon>Bacillati</taxon>
        <taxon>Bacillota</taxon>
        <taxon>Clostridia</taxon>
        <taxon>Eubacteriales</taxon>
        <taxon>Eubacteriales Family XII. Incertae Sedis</taxon>
        <taxon>Fusibacter</taxon>
    </lineage>
</organism>
<dbReference type="InterPro" id="IPR011493">
    <property type="entry name" value="GLUG"/>
</dbReference>
<dbReference type="InterPro" id="IPR013783">
    <property type="entry name" value="Ig-like_fold"/>
</dbReference>
<keyword evidence="4" id="KW-0119">Carbohydrate metabolism</keyword>
<keyword evidence="10" id="KW-1185">Reference proteome</keyword>
<evidence type="ECO:0000256" key="2">
    <source>
        <dbReference type="ARBA" id="ARBA00022737"/>
    </source>
</evidence>
<evidence type="ECO:0000256" key="1">
    <source>
        <dbReference type="ARBA" id="ARBA00022729"/>
    </source>
</evidence>
<keyword evidence="2" id="KW-0677">Repeat</keyword>
<keyword evidence="3" id="KW-0136">Cellulose degradation</keyword>
<keyword evidence="1 7" id="KW-0732">Signal</keyword>
<accession>A0ABS5PJD2</accession>
<dbReference type="Gene3D" id="2.160.20.110">
    <property type="match status" value="2"/>
</dbReference>
<dbReference type="Pfam" id="PF00395">
    <property type="entry name" value="SLH"/>
    <property type="match status" value="3"/>
</dbReference>
<reference evidence="9 10" key="1">
    <citation type="submission" date="2021-05" db="EMBL/GenBank/DDBJ databases">
        <title>Fusibacter ferrireducens sp. nov., an anaerobic, sulfur- and Fe-reducing bacterium isolated from the mangrove sediment.</title>
        <authorList>
            <person name="Qiu D."/>
        </authorList>
    </citation>
    <scope>NUCLEOTIDE SEQUENCE [LARGE SCALE GENOMIC DNA]</scope>
    <source>
        <strain evidence="9 10">DSM 12116</strain>
    </source>
</reference>
<evidence type="ECO:0000313" key="9">
    <source>
        <dbReference type="EMBL" id="MBS7525235.1"/>
    </source>
</evidence>
<evidence type="ECO:0000256" key="7">
    <source>
        <dbReference type="SAM" id="SignalP"/>
    </source>
</evidence>